<accession>A0A6A5BWY7</accession>
<dbReference type="InterPro" id="IPR011042">
    <property type="entry name" value="6-blade_b-propeller_TolB-like"/>
</dbReference>
<dbReference type="PROSITE" id="PS51125">
    <property type="entry name" value="NHL"/>
    <property type="match status" value="2"/>
</dbReference>
<dbReference type="PROSITE" id="PS50011">
    <property type="entry name" value="PROTEIN_KINASE_DOM"/>
    <property type="match status" value="1"/>
</dbReference>
<dbReference type="EMBL" id="VFQX01000030">
    <property type="protein sequence ID" value="KAF0978328.1"/>
    <property type="molecule type" value="Genomic_DNA"/>
</dbReference>
<keyword evidence="10" id="KW-1185">Reference proteome</keyword>
<dbReference type="InterPro" id="IPR000719">
    <property type="entry name" value="Prot_kinase_dom"/>
</dbReference>
<dbReference type="SUPFAM" id="SSF101898">
    <property type="entry name" value="NHL repeat"/>
    <property type="match status" value="1"/>
</dbReference>
<keyword evidence="1" id="KW-0677">Repeat</keyword>
<evidence type="ECO:0000259" key="7">
    <source>
        <dbReference type="PROSITE" id="PS50011"/>
    </source>
</evidence>
<evidence type="ECO:0000256" key="3">
    <source>
        <dbReference type="PROSITE-ProRule" id="PRU00076"/>
    </source>
</evidence>
<dbReference type="PROSITE" id="PS01186">
    <property type="entry name" value="EGF_2"/>
    <property type="match status" value="1"/>
</dbReference>
<evidence type="ECO:0000313" key="9">
    <source>
        <dbReference type="EMBL" id="KAF0978328.1"/>
    </source>
</evidence>
<name>A0A6A5BWY7_NAEFO</name>
<dbReference type="InterPro" id="IPR000742">
    <property type="entry name" value="EGF"/>
</dbReference>
<evidence type="ECO:0000313" key="10">
    <source>
        <dbReference type="Proteomes" id="UP000444721"/>
    </source>
</evidence>
<sequence>MTIDIKLPQPVRNLPLFLLLLFLLSSLSSTLSIILHAVPVQYKTKTIAGFKYVDGVSSNYQAEYGPLAQPSAAIMNDKNETFIADTMRHVIRKITANGTMIRYAGIGVGGYNGDDIAWKCQFNQPMGLYLATNGDLYVADTGNSMIRKISSSTMMVNTLVSSTNLKNPVGVFVLESTGEIFVTDTGNGYVKKFDSTGKTMTIIAGGGNTYSDNVIATNTKLSSPRGIFVTPTGVIYITDTIDRLVRKLTLEPNGQFRIRTIAGVPSSSAPFEDGRNPLQTYFQSPIGLYVTSSEAIYVADSGSHRIVRISSDLTKVNTVAGNGNNDEDTFQFGNAGDYGHTLAAPLNQPNFVSINSRGDLMITGINRVRMVSASSNNTITTLAGKYNTNIAYGDGLKANSIGLAIYPRHAVLSRDGSELFVSDVNSNTIRKVGLPNGIVTTVAGMKGQTAFNGDGLLANQTTFSGPLGLYLYNNGELLIADRYHNRIRLLQLNGNITTLFSTNTSIGEPGTVFATGTNSTDGFIYFSTTIGIYKGQRTNFDLVYAYNGLYDDDPSTFHVEQEADGNVLYFAELGTFSIVKFFEKNNTAVKIYTDPNLEKPSSIFVRNGTLYFVLGRSRICKLLADGSVQVIAGMLPSNGVEFVGYSGEGLPATQSLLKMPINLHVTNEGEIYFVERVGLVRKIGLDNRITTVVGSYPLPPPGTPAIQWTMFQPSFVTVNKNNGQIAMYTPHTTQDHVIYTMDASNGVLSTLIGSRVFTFESSSYEGPIGLAFISASVFCYTSKNELIIADTFHRILKVRSNGVISVVAGKFRTPSFSPDGTLANATLMYNPRAVLCVPSQNGNGEDDIIYFDAGNRRIRKISNGVVQTIVGTGIDGDVKFTPDGVNATSVNLGNSIKSLALSPQGDLYYSESSRHIVRVLNATTGLISTVAGIKDSRGYYGENIQATMANLNAPQGLAVAPNGDLIIADSSNKLIRRVSKNTQLIRTIAGIPPRSEDCYYNGDLSVATDTCITALSSVTVNPLNGEIIFTDDANGVVRSLVPYCEGNKTLLEVNGFFSECVCPLGYSGDQCELSICNGTLASSAAVCSGRGQCVSPNRCVCSKGFSGANCEMSVGIPTGASSGRSPTNTMDNNVSTTIVIAVVVPVAILSLIGLLVAILVIVVLCVVKQRRVKSDLEMNKPNSAVPFPNSPNVELPNSNPNSFISDFPSDMSVNFTPILMSEDRMQSGTMSTDSLVYQVDPFSRYQNISRIGKGAFGSVYKANDTKFQNKVKAVKVMKFTSLSDLNNIMKEGMQLMNIRHDHILKVNDFFVSKDNLVCLDMDFYDQGDLAKFVSPRSPVCSEHLVKQIIWQICNALTYVHGTLNIIHRDIKPSNIFIKSLDEKKIHVVLADFGLAKGTQSEALSYAGTPLYMSPEVGLGGKYYANTDVYSLGVTIYQIMTKDSATSISHLLLSKDPQSVQQLLLSKMKEGGEYSDELCEIVLKMLEKDSLMRPNAQDILGLPYFRNM</sequence>
<feature type="repeat" description="NHL" evidence="4">
    <location>
        <begin position="282"/>
        <end position="312"/>
    </location>
</feature>
<feature type="chain" id="PRO_5025665998" description="Protein kinase domain-containing protein" evidence="6">
    <location>
        <begin position="33"/>
        <end position="1507"/>
    </location>
</feature>
<dbReference type="PANTHER" id="PTHR46388:SF2">
    <property type="entry name" value="NHL REPEAT-CONTAINING PROTEIN 2"/>
    <property type="match status" value="1"/>
</dbReference>
<dbReference type="CDD" id="cd14014">
    <property type="entry name" value="STKc_PknB_like"/>
    <property type="match status" value="1"/>
</dbReference>
<dbReference type="CDD" id="cd00054">
    <property type="entry name" value="EGF_CA"/>
    <property type="match status" value="1"/>
</dbReference>
<dbReference type="VEuPathDB" id="AmoebaDB:NfTy_056150"/>
<dbReference type="Gene3D" id="2.40.10.500">
    <property type="match status" value="1"/>
</dbReference>
<dbReference type="InterPro" id="IPR001258">
    <property type="entry name" value="NHL_repeat"/>
</dbReference>
<dbReference type="InterPro" id="IPR008271">
    <property type="entry name" value="Ser/Thr_kinase_AS"/>
</dbReference>
<dbReference type="SUPFAM" id="SSF56112">
    <property type="entry name" value="Protein kinase-like (PK-like)"/>
    <property type="match status" value="1"/>
</dbReference>
<feature type="domain" description="Protein kinase" evidence="7">
    <location>
        <begin position="1245"/>
        <end position="1504"/>
    </location>
</feature>
<dbReference type="InterPro" id="IPR011009">
    <property type="entry name" value="Kinase-like_dom_sf"/>
</dbReference>
<dbReference type="OMA" id="CACSIES"/>
<evidence type="ECO:0008006" key="11">
    <source>
        <dbReference type="Google" id="ProtNLM"/>
    </source>
</evidence>
<dbReference type="SUPFAM" id="SSF63829">
    <property type="entry name" value="Calcium-dependent phosphotriesterase"/>
    <property type="match status" value="2"/>
</dbReference>
<dbReference type="OrthoDB" id="40902at2759"/>
<dbReference type="Pfam" id="PF00069">
    <property type="entry name" value="Pkinase"/>
    <property type="match status" value="1"/>
</dbReference>
<keyword evidence="6" id="KW-0732">Signal</keyword>
<dbReference type="PROSITE" id="PS50026">
    <property type="entry name" value="EGF_3"/>
    <property type="match status" value="1"/>
</dbReference>
<dbReference type="InterPro" id="IPR056822">
    <property type="entry name" value="TEN_NHL"/>
</dbReference>
<feature type="domain" description="EGF-like" evidence="8">
    <location>
        <begin position="1072"/>
        <end position="1111"/>
    </location>
</feature>
<dbReference type="RefSeq" id="XP_044563041.1">
    <property type="nucleotide sequence ID" value="XM_044706082.1"/>
</dbReference>
<feature type="repeat" description="NHL" evidence="4">
    <location>
        <begin position="164"/>
        <end position="196"/>
    </location>
</feature>
<feature type="signal peptide" evidence="6">
    <location>
        <begin position="1"/>
        <end position="32"/>
    </location>
</feature>
<keyword evidence="2 3" id="KW-1015">Disulfide bond</keyword>
<dbReference type="PROSITE" id="PS00022">
    <property type="entry name" value="EGF_1"/>
    <property type="match status" value="1"/>
</dbReference>
<dbReference type="Proteomes" id="UP000444721">
    <property type="component" value="Unassembled WGS sequence"/>
</dbReference>
<dbReference type="GO" id="GO:0005524">
    <property type="term" value="F:ATP binding"/>
    <property type="evidence" value="ECO:0007669"/>
    <property type="project" value="InterPro"/>
</dbReference>
<feature type="disulfide bond" evidence="3">
    <location>
        <begin position="1101"/>
        <end position="1110"/>
    </location>
</feature>
<comment type="caution">
    <text evidence="9">The sequence shown here is derived from an EMBL/GenBank/DDBJ whole genome shotgun (WGS) entry which is preliminary data.</text>
</comment>
<gene>
    <name evidence="9" type="ORF">FDP41_002843</name>
</gene>
<feature type="transmembrane region" description="Helical" evidence="5">
    <location>
        <begin position="1138"/>
        <end position="1167"/>
    </location>
</feature>
<keyword evidence="5" id="KW-0812">Transmembrane</keyword>
<dbReference type="Gene3D" id="2.10.25.10">
    <property type="entry name" value="Laminin"/>
    <property type="match status" value="1"/>
</dbReference>
<evidence type="ECO:0000259" key="8">
    <source>
        <dbReference type="PROSITE" id="PS50026"/>
    </source>
</evidence>
<evidence type="ECO:0000256" key="1">
    <source>
        <dbReference type="ARBA" id="ARBA00022737"/>
    </source>
</evidence>
<reference evidence="9 10" key="1">
    <citation type="journal article" date="2019" name="Sci. Rep.">
        <title>Nanopore sequencing improves the draft genome of the human pathogenic amoeba Naegleria fowleri.</title>
        <authorList>
            <person name="Liechti N."/>
            <person name="Schurch N."/>
            <person name="Bruggmann R."/>
            <person name="Wittwer M."/>
        </authorList>
    </citation>
    <scope>NUCLEOTIDE SEQUENCE [LARGE SCALE GENOMIC DNA]</scope>
    <source>
        <strain evidence="9 10">ATCC 30894</strain>
    </source>
</reference>
<dbReference type="GO" id="GO:0004672">
    <property type="term" value="F:protein kinase activity"/>
    <property type="evidence" value="ECO:0007669"/>
    <property type="project" value="InterPro"/>
</dbReference>
<dbReference type="Pfam" id="PF01436">
    <property type="entry name" value="NHL"/>
    <property type="match status" value="1"/>
</dbReference>
<proteinExistence type="predicted"/>
<evidence type="ECO:0000256" key="4">
    <source>
        <dbReference type="PROSITE-ProRule" id="PRU00504"/>
    </source>
</evidence>
<keyword evidence="5" id="KW-1133">Transmembrane helix</keyword>
<dbReference type="Gene3D" id="3.30.200.20">
    <property type="entry name" value="Phosphorylase Kinase, domain 1"/>
    <property type="match status" value="1"/>
</dbReference>
<protein>
    <recommendedName>
        <fullName evidence="11">Protein kinase domain-containing protein</fullName>
    </recommendedName>
</protein>
<dbReference type="Pfam" id="PF07974">
    <property type="entry name" value="EGF_2"/>
    <property type="match status" value="1"/>
</dbReference>
<dbReference type="Pfam" id="PF25021">
    <property type="entry name" value="TEN_NHL"/>
    <property type="match status" value="1"/>
</dbReference>
<dbReference type="VEuPathDB" id="AmoebaDB:NF0113580"/>
<evidence type="ECO:0000256" key="6">
    <source>
        <dbReference type="SAM" id="SignalP"/>
    </source>
</evidence>
<dbReference type="Gene3D" id="1.10.510.10">
    <property type="entry name" value="Transferase(Phosphotransferase) domain 1"/>
    <property type="match status" value="1"/>
</dbReference>
<organism evidence="9 10">
    <name type="scientific">Naegleria fowleri</name>
    <name type="common">Brain eating amoeba</name>
    <dbReference type="NCBI Taxonomy" id="5763"/>
    <lineage>
        <taxon>Eukaryota</taxon>
        <taxon>Discoba</taxon>
        <taxon>Heterolobosea</taxon>
        <taxon>Tetramitia</taxon>
        <taxon>Eutetramitia</taxon>
        <taxon>Vahlkampfiidae</taxon>
        <taxon>Naegleria</taxon>
    </lineage>
</organism>
<dbReference type="VEuPathDB" id="AmoebaDB:NF0113570"/>
<dbReference type="InterPro" id="IPR013111">
    <property type="entry name" value="EGF_extracell"/>
</dbReference>
<evidence type="ECO:0000256" key="5">
    <source>
        <dbReference type="SAM" id="Phobius"/>
    </source>
</evidence>
<keyword evidence="5" id="KW-0472">Membrane</keyword>
<keyword evidence="3" id="KW-0245">EGF-like domain</keyword>
<dbReference type="VEuPathDB" id="AmoebaDB:FDP41_002843"/>
<dbReference type="SMART" id="SM00220">
    <property type="entry name" value="S_TKc"/>
    <property type="match status" value="1"/>
</dbReference>
<dbReference type="GeneID" id="68110061"/>
<dbReference type="PROSITE" id="PS00108">
    <property type="entry name" value="PROTEIN_KINASE_ST"/>
    <property type="match status" value="1"/>
</dbReference>
<comment type="caution">
    <text evidence="3">Lacks conserved residue(s) required for the propagation of feature annotation.</text>
</comment>
<dbReference type="PANTHER" id="PTHR46388">
    <property type="entry name" value="NHL REPEAT-CONTAINING PROTEIN 2"/>
    <property type="match status" value="1"/>
</dbReference>
<evidence type="ECO:0000256" key="2">
    <source>
        <dbReference type="ARBA" id="ARBA00023157"/>
    </source>
</evidence>
<dbReference type="Gene3D" id="2.120.10.30">
    <property type="entry name" value="TolB, C-terminal domain"/>
    <property type="match status" value="6"/>
</dbReference>